<dbReference type="EMBL" id="HBGW01027968">
    <property type="protein sequence ID" value="CAD9547139.1"/>
    <property type="molecule type" value="Transcribed_RNA"/>
</dbReference>
<accession>A0A7S2JI34</accession>
<gene>
    <name evidence="1" type="ORF">BRAN1462_LOCUS17811</name>
</gene>
<proteinExistence type="predicted"/>
<protein>
    <submittedName>
        <fullName evidence="1">Uncharacterized protein</fullName>
    </submittedName>
</protein>
<name>A0A7S2JI34_9DINO</name>
<dbReference type="AlphaFoldDB" id="A0A7S2JI34"/>
<feature type="non-terminal residue" evidence="1">
    <location>
        <position position="1"/>
    </location>
</feature>
<sequence>VVGEGAEAARAALLGRRDARGGSIADTLESTMGRKLEDWRCEEQPDGQKCVNSTSLIHCVDGKRIEGSETDCPKLMGTSSLCLTGGVGVMRNFCDDPFCRTGHAYDGDAMYCHNDMVVRCTGADQPELLDPCMDVTERNESGCDVTTRYMCLNLGSPTCEIRDKVAQCDGK</sequence>
<evidence type="ECO:0000313" key="1">
    <source>
        <dbReference type="EMBL" id="CAD9547139.1"/>
    </source>
</evidence>
<organism evidence="1">
    <name type="scientific">Zooxanthella nutricula</name>
    <dbReference type="NCBI Taxonomy" id="1333877"/>
    <lineage>
        <taxon>Eukaryota</taxon>
        <taxon>Sar</taxon>
        <taxon>Alveolata</taxon>
        <taxon>Dinophyceae</taxon>
        <taxon>Peridiniales</taxon>
        <taxon>Peridiniales incertae sedis</taxon>
        <taxon>Zooxanthella</taxon>
    </lineage>
</organism>
<reference evidence="1" key="1">
    <citation type="submission" date="2021-01" db="EMBL/GenBank/DDBJ databases">
        <authorList>
            <person name="Corre E."/>
            <person name="Pelletier E."/>
            <person name="Niang G."/>
            <person name="Scheremetjew M."/>
            <person name="Finn R."/>
            <person name="Kale V."/>
            <person name="Holt S."/>
            <person name="Cochrane G."/>
            <person name="Meng A."/>
            <person name="Brown T."/>
            <person name="Cohen L."/>
        </authorList>
    </citation>
    <scope>NUCLEOTIDE SEQUENCE</scope>
    <source>
        <strain evidence="1">RCC3387</strain>
    </source>
</reference>